<reference evidence="2 3" key="1">
    <citation type="submission" date="2016-10" db="EMBL/GenBank/DDBJ databases">
        <authorList>
            <person name="de Groot N.N."/>
        </authorList>
    </citation>
    <scope>NUCLEOTIDE SEQUENCE [LARGE SCALE GENOMIC DNA]</scope>
    <source>
        <strain evidence="2 3">CGMCC 4.5681</strain>
    </source>
</reference>
<evidence type="ECO:0000313" key="2">
    <source>
        <dbReference type="EMBL" id="SDK24287.1"/>
    </source>
</evidence>
<dbReference type="RefSeq" id="WP_090763347.1">
    <property type="nucleotide sequence ID" value="NZ_FNFB01000006.1"/>
</dbReference>
<name>A0A1G9AAG3_9ACTN</name>
<feature type="transmembrane region" description="Helical" evidence="1">
    <location>
        <begin position="7"/>
        <end position="27"/>
    </location>
</feature>
<proteinExistence type="predicted"/>
<gene>
    <name evidence="2" type="ORF">SAMN05421874_106106</name>
</gene>
<dbReference type="EMBL" id="FNFB01000006">
    <property type="protein sequence ID" value="SDK24287.1"/>
    <property type="molecule type" value="Genomic_DNA"/>
</dbReference>
<sequence>MAYEGDLTNFLGAVAIASLAATIMPYASPLAALMGMLVSDPAEQDRGADLWLDQTPSDAGQPAVLITTEKQEWRPPMAAEGPMDLQSLRSELQRLAQQIGESGDWKGRAYESFQEKVQLLDQHLTTLENNRRASGEALKSSAQATHCLMMFCYAFSALLALLARYVLVARAGAAISVPTWLNAERQAITLTAEWHKTLSRIFAQHWKIVLKVSAIMAAVGVGLNQYTRDLPLLSAVPDKQPNLLEAAAIYDPAASDLVDDPQSQFDASKLEDASIMPEIGW</sequence>
<dbReference type="OrthoDB" id="3533186at2"/>
<keyword evidence="1" id="KW-0472">Membrane</keyword>
<keyword evidence="1" id="KW-0812">Transmembrane</keyword>
<accession>A0A1G9AAG3</accession>
<protein>
    <submittedName>
        <fullName evidence="2">Uncharacterized protein</fullName>
    </submittedName>
</protein>
<dbReference type="Gene3D" id="1.10.287.1060">
    <property type="entry name" value="ESAT-6-like"/>
    <property type="match status" value="1"/>
</dbReference>
<evidence type="ECO:0000313" key="3">
    <source>
        <dbReference type="Proteomes" id="UP000198683"/>
    </source>
</evidence>
<organism evidence="2 3">
    <name type="scientific">Nonomuraea maritima</name>
    <dbReference type="NCBI Taxonomy" id="683260"/>
    <lineage>
        <taxon>Bacteria</taxon>
        <taxon>Bacillati</taxon>
        <taxon>Actinomycetota</taxon>
        <taxon>Actinomycetes</taxon>
        <taxon>Streptosporangiales</taxon>
        <taxon>Streptosporangiaceae</taxon>
        <taxon>Nonomuraea</taxon>
    </lineage>
</organism>
<evidence type="ECO:0000256" key="1">
    <source>
        <dbReference type="SAM" id="Phobius"/>
    </source>
</evidence>
<keyword evidence="3" id="KW-1185">Reference proteome</keyword>
<dbReference type="AlphaFoldDB" id="A0A1G9AAG3"/>
<keyword evidence="1" id="KW-1133">Transmembrane helix</keyword>
<dbReference type="STRING" id="683260.SAMN05421874_106106"/>
<dbReference type="Proteomes" id="UP000198683">
    <property type="component" value="Unassembled WGS sequence"/>
</dbReference>